<name>A0A1A8TGK8_9GAMM</name>
<gene>
    <name evidence="2" type="ORF">MSP8886_02491</name>
</gene>
<accession>A0A1A8TGK8</accession>
<dbReference type="AlphaFoldDB" id="A0A1A8TGK8"/>
<dbReference type="Proteomes" id="UP000092544">
    <property type="component" value="Unassembled WGS sequence"/>
</dbReference>
<feature type="transmembrane region" description="Helical" evidence="1">
    <location>
        <begin position="69"/>
        <end position="88"/>
    </location>
</feature>
<dbReference type="Pfam" id="PF13644">
    <property type="entry name" value="DKNYY"/>
    <property type="match status" value="1"/>
</dbReference>
<keyword evidence="1" id="KW-1133">Transmembrane helix</keyword>
<keyword evidence="1" id="KW-0812">Transmembrane</keyword>
<proteinExistence type="predicted"/>
<protein>
    <recommendedName>
        <fullName evidence="4">DKNYY family protein</fullName>
    </recommendedName>
</protein>
<dbReference type="STRING" id="1792290.MSP8886_02491"/>
<evidence type="ECO:0000313" key="3">
    <source>
        <dbReference type="Proteomes" id="UP000092544"/>
    </source>
</evidence>
<feature type="transmembrane region" description="Helical" evidence="1">
    <location>
        <begin position="6"/>
        <end position="27"/>
    </location>
</feature>
<keyword evidence="1" id="KW-0472">Membrane</keyword>
<dbReference type="OrthoDB" id="6316177at2"/>
<keyword evidence="3" id="KW-1185">Reference proteome</keyword>
<organism evidence="2 3">
    <name type="scientific">Marinomonas spartinae</name>
    <dbReference type="NCBI Taxonomy" id="1792290"/>
    <lineage>
        <taxon>Bacteria</taxon>
        <taxon>Pseudomonadati</taxon>
        <taxon>Pseudomonadota</taxon>
        <taxon>Gammaproteobacteria</taxon>
        <taxon>Oceanospirillales</taxon>
        <taxon>Oceanospirillaceae</taxon>
        <taxon>Marinomonas</taxon>
    </lineage>
</organism>
<evidence type="ECO:0000313" key="2">
    <source>
        <dbReference type="EMBL" id="SBS32607.1"/>
    </source>
</evidence>
<sequence length="366" mass="42456">MSIVINIIITFFILFWPGILMMSPMIFDAPGSENDQGKVLGCVLFMSYPVIIFLILGAFGGHYFGLNPFILSGVCLLIVSLFFFLFGYTEMVVNVIRGVPNSGYGVVRDKVYYNGCQIIEADPLTFKMFKKEDYQYEHSASLYATDKNYFYYRGVKIPDVSVDNLRGKIVADDLYWLNDQYVIKHGKILEHRDPNTFGGYENSAHWTYAKDGQYYKLYYNDRLVEAADFNTFTPLSEPFAKDNNIVFYNDNPIELKVDVHSFDVLPIYGFAKDKDYLYCFSPENEQRVEAADSNTFEEIGGRYYKDKHKVYYRNEEEITVVEQANPDVFQLVHYHESKDYDAKDNQQCYQNGKAFRCDPLQESITD</sequence>
<dbReference type="InterPro" id="IPR027375">
    <property type="entry name" value="DKNYY"/>
</dbReference>
<evidence type="ECO:0000256" key="1">
    <source>
        <dbReference type="SAM" id="Phobius"/>
    </source>
</evidence>
<evidence type="ECO:0008006" key="4">
    <source>
        <dbReference type="Google" id="ProtNLM"/>
    </source>
</evidence>
<dbReference type="RefSeq" id="WP_067016846.1">
    <property type="nucleotide sequence ID" value="NZ_FLOB01000005.1"/>
</dbReference>
<reference evidence="2 3" key="1">
    <citation type="submission" date="2016-06" db="EMBL/GenBank/DDBJ databases">
        <authorList>
            <person name="Kjaerup R.B."/>
            <person name="Dalgaard T.S."/>
            <person name="Juul-Madsen H.R."/>
        </authorList>
    </citation>
    <scope>NUCLEOTIDE SEQUENCE [LARGE SCALE GENOMIC DNA]</scope>
    <source>
        <strain evidence="2 3">CECT 8886</strain>
    </source>
</reference>
<feature type="transmembrane region" description="Helical" evidence="1">
    <location>
        <begin position="39"/>
        <end position="63"/>
    </location>
</feature>
<dbReference type="EMBL" id="FLOB01000005">
    <property type="protein sequence ID" value="SBS32607.1"/>
    <property type="molecule type" value="Genomic_DNA"/>
</dbReference>